<dbReference type="InterPro" id="IPR006879">
    <property type="entry name" value="YdjC-like"/>
</dbReference>
<name>F5YMR6_TREPZ</name>
<evidence type="ECO:0000256" key="2">
    <source>
        <dbReference type="ARBA" id="ARBA00022723"/>
    </source>
</evidence>
<gene>
    <name evidence="6" type="ordered locus">TREPR_3038</name>
</gene>
<evidence type="ECO:0000256" key="5">
    <source>
        <dbReference type="ARBA" id="ARBA00023277"/>
    </source>
</evidence>
<dbReference type="STRING" id="545694.TREPR_3038"/>
<dbReference type="GO" id="GO:0046872">
    <property type="term" value="F:metal ion binding"/>
    <property type="evidence" value="ECO:0007669"/>
    <property type="project" value="UniProtKB-KW"/>
</dbReference>
<dbReference type="RefSeq" id="WP_015707217.1">
    <property type="nucleotide sequence ID" value="NC_015578.1"/>
</dbReference>
<evidence type="ECO:0000256" key="3">
    <source>
        <dbReference type="ARBA" id="ARBA00022801"/>
    </source>
</evidence>
<keyword evidence="4" id="KW-0460">Magnesium</keyword>
<reference evidence="7" key="1">
    <citation type="submission" date="2009-12" db="EMBL/GenBank/DDBJ databases">
        <title>Complete sequence of Treponema primitia strain ZAS-2.</title>
        <authorList>
            <person name="Tetu S.G."/>
            <person name="Matson E."/>
            <person name="Ren Q."/>
            <person name="Seshadri R."/>
            <person name="Elbourne L."/>
            <person name="Hassan K.A."/>
            <person name="Durkin A."/>
            <person name="Radune D."/>
            <person name="Mohamoud Y."/>
            <person name="Shay R."/>
            <person name="Jin S."/>
            <person name="Zhang X."/>
            <person name="Lucey K."/>
            <person name="Ballor N.R."/>
            <person name="Ottesen E."/>
            <person name="Rosenthal R."/>
            <person name="Allen A."/>
            <person name="Leadbetter J.R."/>
            <person name="Paulsen I.T."/>
        </authorList>
    </citation>
    <scope>NUCLEOTIDE SEQUENCE [LARGE SCALE GENOMIC DNA]</scope>
    <source>
        <strain evidence="7">ATCC BAA-887 / DSM 12427 / ZAS-2</strain>
    </source>
</reference>
<dbReference type="OrthoDB" id="9773047at2"/>
<dbReference type="InterPro" id="IPR011330">
    <property type="entry name" value="Glyco_hydro/deAcase_b/a-brl"/>
</dbReference>
<protein>
    <recommendedName>
        <fullName evidence="8">YdjC family protein</fullName>
    </recommendedName>
</protein>
<dbReference type="eggNOG" id="COG3394">
    <property type="taxonomic scope" value="Bacteria"/>
</dbReference>
<dbReference type="EMBL" id="CP001843">
    <property type="protein sequence ID" value="AEF86437.1"/>
    <property type="molecule type" value="Genomic_DNA"/>
</dbReference>
<dbReference type="GO" id="GO:0016787">
    <property type="term" value="F:hydrolase activity"/>
    <property type="evidence" value="ECO:0007669"/>
    <property type="project" value="UniProtKB-KW"/>
</dbReference>
<dbReference type="GO" id="GO:0005975">
    <property type="term" value="P:carbohydrate metabolic process"/>
    <property type="evidence" value="ECO:0007669"/>
    <property type="project" value="InterPro"/>
</dbReference>
<dbReference type="SUPFAM" id="SSF88713">
    <property type="entry name" value="Glycoside hydrolase/deacetylase"/>
    <property type="match status" value="1"/>
</dbReference>
<dbReference type="Proteomes" id="UP000009223">
    <property type="component" value="Chromosome"/>
</dbReference>
<evidence type="ECO:0000313" key="6">
    <source>
        <dbReference type="EMBL" id="AEF86437.1"/>
    </source>
</evidence>
<keyword evidence="3" id="KW-0378">Hydrolase</keyword>
<proteinExistence type="predicted"/>
<dbReference type="PANTHER" id="PTHR31609:SF1">
    <property type="entry name" value="CARBOHYDRATE DEACETYLASE"/>
    <property type="match status" value="1"/>
</dbReference>
<keyword evidence="2" id="KW-0479">Metal-binding</keyword>
<accession>F5YMR6</accession>
<keyword evidence="5" id="KW-0119">Carbohydrate metabolism</keyword>
<evidence type="ECO:0000256" key="4">
    <source>
        <dbReference type="ARBA" id="ARBA00022842"/>
    </source>
</evidence>
<keyword evidence="7" id="KW-1185">Reference proteome</keyword>
<evidence type="ECO:0000256" key="1">
    <source>
        <dbReference type="ARBA" id="ARBA00001946"/>
    </source>
</evidence>
<evidence type="ECO:0008006" key="8">
    <source>
        <dbReference type="Google" id="ProtNLM"/>
    </source>
</evidence>
<dbReference type="CDD" id="cd10805">
    <property type="entry name" value="YdjC_like_1"/>
    <property type="match status" value="1"/>
</dbReference>
<dbReference type="AlphaFoldDB" id="F5YMR6"/>
<dbReference type="GO" id="GO:0019213">
    <property type="term" value="F:deacetylase activity"/>
    <property type="evidence" value="ECO:0007669"/>
    <property type="project" value="TreeGrafter"/>
</dbReference>
<dbReference type="HOGENOM" id="CLU_064244_4_0_12"/>
<organism evidence="6 7">
    <name type="scientific">Treponema primitia (strain ATCC BAA-887 / DSM 12427 / ZAS-2)</name>
    <dbReference type="NCBI Taxonomy" id="545694"/>
    <lineage>
        <taxon>Bacteria</taxon>
        <taxon>Pseudomonadati</taxon>
        <taxon>Spirochaetota</taxon>
        <taxon>Spirochaetia</taxon>
        <taxon>Spirochaetales</taxon>
        <taxon>Treponemataceae</taxon>
        <taxon>Treponema</taxon>
    </lineage>
</organism>
<dbReference type="KEGG" id="tpi:TREPR_3038"/>
<evidence type="ECO:0000313" key="7">
    <source>
        <dbReference type="Proteomes" id="UP000009223"/>
    </source>
</evidence>
<dbReference type="Pfam" id="PF04794">
    <property type="entry name" value="YdjC"/>
    <property type="match status" value="1"/>
</dbReference>
<sequence length="253" mass="29044">MKLIIAADDFGFSRAFSLGLIQACKFGIARTAGLMVNMPAAEFALELRKKEMPDLCLVLHTNFVQGLPCSPPDSIPSLVDEQGRFRRSGEYKTGRYQISYPDALRETNAQIERFRDLTGEYPLHIEIHSVQSDEITAALRDAALRYGLHYIELDGQPQKGYLSAVDRLDYGDIINRGAKPEDFFEDRYGLLNSSDEIRVLHFHPGYIDQYLLDNTSLTLPRCKDLETLCDKRVRNWLEEHHLDLVDYRYLKQP</sequence>
<dbReference type="PANTHER" id="PTHR31609">
    <property type="entry name" value="YDJC DEACETYLASE FAMILY MEMBER"/>
    <property type="match status" value="1"/>
</dbReference>
<comment type="cofactor">
    <cofactor evidence="1">
        <name>Mg(2+)</name>
        <dbReference type="ChEBI" id="CHEBI:18420"/>
    </cofactor>
</comment>
<dbReference type="Gene3D" id="3.20.20.370">
    <property type="entry name" value="Glycoside hydrolase/deacetylase"/>
    <property type="match status" value="1"/>
</dbReference>
<reference evidence="6 7" key="2">
    <citation type="journal article" date="2011" name="ISME J.">
        <title>RNA-seq reveals cooperative metabolic interactions between two termite-gut spirochete species in co-culture.</title>
        <authorList>
            <person name="Rosenthal A.Z."/>
            <person name="Matson E.G."/>
            <person name="Eldar A."/>
            <person name="Leadbetter J.R."/>
        </authorList>
    </citation>
    <scope>NUCLEOTIDE SEQUENCE [LARGE SCALE GENOMIC DNA]</scope>
    <source>
        <strain evidence="7">ATCC BAA-887 / DSM 12427 / ZAS-2</strain>
    </source>
</reference>